<evidence type="ECO:0000313" key="6">
    <source>
        <dbReference type="Proteomes" id="UP000626109"/>
    </source>
</evidence>
<reference evidence="5" key="1">
    <citation type="submission" date="2021-02" db="EMBL/GenBank/DDBJ databases">
        <authorList>
            <person name="Dougan E. K."/>
            <person name="Rhodes N."/>
            <person name="Thang M."/>
            <person name="Chan C."/>
        </authorList>
    </citation>
    <scope>NUCLEOTIDE SEQUENCE</scope>
</reference>
<evidence type="ECO:0000259" key="3">
    <source>
        <dbReference type="Pfam" id="PF13871"/>
    </source>
</evidence>
<dbReference type="Proteomes" id="UP000626109">
    <property type="component" value="Unassembled WGS sequence"/>
</dbReference>
<feature type="region of interest" description="Disordered" evidence="2">
    <location>
        <begin position="775"/>
        <end position="806"/>
    </location>
</feature>
<dbReference type="EMBL" id="CAJNNW010034179">
    <property type="protein sequence ID" value="CAE8721862.1"/>
    <property type="molecule type" value="Genomic_DNA"/>
</dbReference>
<dbReference type="PANTHER" id="PTHR12706">
    <property type="entry name" value="STRAWBERRY NOTCH-RELATED"/>
    <property type="match status" value="1"/>
</dbReference>
<feature type="domain" description="Strawberry notch AAA" evidence="4">
    <location>
        <begin position="1"/>
        <end position="157"/>
    </location>
</feature>
<dbReference type="PANTHER" id="PTHR12706:SF30">
    <property type="entry name" value="PROTEIN STRAWBERRY NOTCH-RELATED"/>
    <property type="match status" value="1"/>
</dbReference>
<gene>
    <name evidence="5" type="ORF">PGLA2088_LOCUS42176</name>
</gene>
<name>A0A813LBI2_POLGL</name>
<organism evidence="5 6">
    <name type="scientific">Polarella glacialis</name>
    <name type="common">Dinoflagellate</name>
    <dbReference type="NCBI Taxonomy" id="89957"/>
    <lineage>
        <taxon>Eukaryota</taxon>
        <taxon>Sar</taxon>
        <taxon>Alveolata</taxon>
        <taxon>Dinophyceae</taxon>
        <taxon>Suessiales</taxon>
        <taxon>Suessiaceae</taxon>
        <taxon>Polarella</taxon>
    </lineage>
</organism>
<feature type="compositionally biased region" description="Basic and acidic residues" evidence="2">
    <location>
        <begin position="886"/>
        <end position="901"/>
    </location>
</feature>
<dbReference type="AlphaFoldDB" id="A0A813LBI2"/>
<dbReference type="InterPro" id="IPR026741">
    <property type="entry name" value="SNO"/>
</dbReference>
<feature type="region of interest" description="Disordered" evidence="2">
    <location>
        <begin position="688"/>
        <end position="731"/>
    </location>
</feature>
<dbReference type="GO" id="GO:0006355">
    <property type="term" value="P:regulation of DNA-templated transcription"/>
    <property type="evidence" value="ECO:0007669"/>
    <property type="project" value="InterPro"/>
</dbReference>
<accession>A0A813LBI2</accession>
<dbReference type="SUPFAM" id="SSF52540">
    <property type="entry name" value="P-loop containing nucleoside triphosphate hydrolases"/>
    <property type="match status" value="1"/>
</dbReference>
<feature type="region of interest" description="Disordered" evidence="2">
    <location>
        <begin position="200"/>
        <end position="225"/>
    </location>
</feature>
<sequence>MFTTYAMLRKLETAKYIANWLGGDLAEGLIVFDEAHSAKNFVNSREGTSTMQGKMVDYLQQTCPKAPVLYASATACTEVSEMVYMPRLGLWGPGQSFGDFQGFRRAVEAKGIEGMEAVALQLKSLGVATCRSLSHEGARLAVCKAPLEPDRSEVYDRACGFFARLHSEAQAALAETWEDESGTPIRSAVARDVELDEELDDQLGDPEDPGELPEGAPAGQSMSHGVTGLQAHPRFWAAFWSCQLRFFRQLVVSLKVPEVKRRALAALAEEGQVVVTLWGTGEAQLAGAGQLELEDGAPPSCPEIMLDQFLARRFPRPPDDHVRTLLLASKDMAAALCTSSEVLAECDAASLTPDAVAALREKARLLWSLPAHSPLELVKVKRLTPDAALGGCDWGVEFRGATMAEARRASLRTELASLGLPQHPLDELLDVLGGPSHVAELSGRSHRLARGANGRWQVEPRTGGKGPAGAINLQEQNAFQTGAKRIAIITEAASTGISLHSDRRRIRIGFLPRKRTMLLAELGFSAEKTMQQLGRVHRSNQQFQPNFEVVLSQVPGEARLVFSLARRLKTLGAVTRGDQHDSGFGDALAGLEVPGRAEAVLRRLADELQAVTDPQSPDWELASAFARLGVSFGTTREASDKDFQTGGAVSRFLGRMMMLPIRLQHEMFGRLQSNLAASVAEGAGAVQPTVGAAPGSEAMTDTTTTTTTRATTTTTRTTRATTTMSDADRQPLPACTETLSTTLMEKKGKRPLPACTETVSATPMVKKAKASVLWPGEKQEGSGPVSASPGIQSPEKQVDPGVSGSGPNAMMPFRSKEAVSAEVAVVRSSAAQELCAARTWSSGQGLRCMRPGLCGPTEDLCKLHALEAARNSGVPNHGRFDGPIPEGKRKTFEDFRSKLKS</sequence>
<evidence type="ECO:0000313" key="5">
    <source>
        <dbReference type="EMBL" id="CAE8721862.1"/>
    </source>
</evidence>
<dbReference type="InterPro" id="IPR039187">
    <property type="entry name" value="SNO_AAA"/>
</dbReference>
<protein>
    <submittedName>
        <fullName evidence="5">Uncharacterized protein</fullName>
    </submittedName>
</protein>
<feature type="compositionally biased region" description="Low complexity" evidence="2">
    <location>
        <begin position="702"/>
        <end position="723"/>
    </location>
</feature>
<evidence type="ECO:0000256" key="1">
    <source>
        <dbReference type="ARBA" id="ARBA00006992"/>
    </source>
</evidence>
<dbReference type="GO" id="GO:0042393">
    <property type="term" value="F:histone binding"/>
    <property type="evidence" value="ECO:0007669"/>
    <property type="project" value="TreeGrafter"/>
</dbReference>
<evidence type="ECO:0000256" key="2">
    <source>
        <dbReference type="SAM" id="MobiDB-lite"/>
    </source>
</evidence>
<dbReference type="GO" id="GO:0005634">
    <property type="term" value="C:nucleus"/>
    <property type="evidence" value="ECO:0007669"/>
    <property type="project" value="TreeGrafter"/>
</dbReference>
<dbReference type="Pfam" id="PF13871">
    <property type="entry name" value="Helicase_C_4"/>
    <property type="match status" value="1"/>
</dbReference>
<dbReference type="GO" id="GO:0031490">
    <property type="term" value="F:chromatin DNA binding"/>
    <property type="evidence" value="ECO:0007669"/>
    <property type="project" value="TreeGrafter"/>
</dbReference>
<feature type="compositionally biased region" description="Acidic residues" evidence="2">
    <location>
        <begin position="200"/>
        <end position="211"/>
    </location>
</feature>
<dbReference type="InterPro" id="IPR027417">
    <property type="entry name" value="P-loop_NTPase"/>
</dbReference>
<comment type="caution">
    <text evidence="5">The sequence shown here is derived from an EMBL/GenBank/DDBJ whole genome shotgun (WGS) entry which is preliminary data.</text>
</comment>
<proteinExistence type="inferred from homology"/>
<feature type="domain" description="Strawberry notch helicase C" evidence="3">
    <location>
        <begin position="424"/>
        <end position="681"/>
    </location>
</feature>
<dbReference type="InterPro" id="IPR026937">
    <property type="entry name" value="SBNO_Helicase_C_dom"/>
</dbReference>
<dbReference type="Pfam" id="PF13872">
    <property type="entry name" value="AAA_34"/>
    <property type="match status" value="1"/>
</dbReference>
<evidence type="ECO:0000259" key="4">
    <source>
        <dbReference type="Pfam" id="PF13872"/>
    </source>
</evidence>
<comment type="similarity">
    <text evidence="1">Belongs to the SBNO family.</text>
</comment>
<feature type="region of interest" description="Disordered" evidence="2">
    <location>
        <begin position="874"/>
        <end position="901"/>
    </location>
</feature>